<dbReference type="RefSeq" id="WP_074825058.1">
    <property type="nucleotide sequence ID" value="NZ_FNTI01000001.1"/>
</dbReference>
<protein>
    <submittedName>
        <fullName evidence="10">Amino acid/amide ABC transporter membrane protein 1, HAAT family</fullName>
    </submittedName>
</protein>
<keyword evidence="7 9" id="KW-0472">Membrane</keyword>
<evidence type="ECO:0000256" key="5">
    <source>
        <dbReference type="ARBA" id="ARBA00022970"/>
    </source>
</evidence>
<dbReference type="Pfam" id="PF02653">
    <property type="entry name" value="BPD_transp_2"/>
    <property type="match status" value="1"/>
</dbReference>
<evidence type="ECO:0000256" key="2">
    <source>
        <dbReference type="ARBA" id="ARBA00022448"/>
    </source>
</evidence>
<comment type="subcellular location">
    <subcellularLocation>
        <location evidence="1">Cell membrane</location>
        <topology evidence="1">Multi-pass membrane protein</topology>
    </subcellularLocation>
</comment>
<gene>
    <name evidence="10" type="ORF">SAMN05444171_5143</name>
</gene>
<dbReference type="EMBL" id="FNTI01000001">
    <property type="protein sequence ID" value="SED78308.1"/>
    <property type="molecule type" value="Genomic_DNA"/>
</dbReference>
<feature type="transmembrane region" description="Helical" evidence="9">
    <location>
        <begin position="63"/>
        <end position="83"/>
    </location>
</feature>
<keyword evidence="5" id="KW-0029">Amino-acid transport</keyword>
<keyword evidence="4 9" id="KW-0812">Transmembrane</keyword>
<evidence type="ECO:0000256" key="8">
    <source>
        <dbReference type="ARBA" id="ARBA00037998"/>
    </source>
</evidence>
<keyword evidence="6 9" id="KW-1133">Transmembrane helix</keyword>
<dbReference type="OrthoDB" id="7264436at2"/>
<dbReference type="GO" id="GO:0006865">
    <property type="term" value="P:amino acid transport"/>
    <property type="evidence" value="ECO:0007669"/>
    <property type="project" value="UniProtKB-KW"/>
</dbReference>
<dbReference type="PANTHER" id="PTHR11795">
    <property type="entry name" value="BRANCHED-CHAIN AMINO ACID TRANSPORT SYSTEM PERMEASE PROTEIN LIVH"/>
    <property type="match status" value="1"/>
</dbReference>
<evidence type="ECO:0000256" key="6">
    <source>
        <dbReference type="ARBA" id="ARBA00022989"/>
    </source>
</evidence>
<dbReference type="Proteomes" id="UP000183208">
    <property type="component" value="Unassembled WGS sequence"/>
</dbReference>
<dbReference type="PANTHER" id="PTHR11795:SF445">
    <property type="entry name" value="AMINO ACID ABC TRANSPORTER PERMEASE PROTEIN"/>
    <property type="match status" value="1"/>
</dbReference>
<evidence type="ECO:0000256" key="9">
    <source>
        <dbReference type="SAM" id="Phobius"/>
    </source>
</evidence>
<feature type="transmembrane region" description="Helical" evidence="9">
    <location>
        <begin position="224"/>
        <end position="249"/>
    </location>
</feature>
<accession>A0A1M7D2W0</accession>
<feature type="transmembrane region" description="Helical" evidence="9">
    <location>
        <begin position="6"/>
        <end position="30"/>
    </location>
</feature>
<evidence type="ECO:0000256" key="3">
    <source>
        <dbReference type="ARBA" id="ARBA00022475"/>
    </source>
</evidence>
<name>A0A1M7D2W0_9BRAD</name>
<reference evidence="10 11" key="1">
    <citation type="submission" date="2016-10" db="EMBL/GenBank/DDBJ databases">
        <authorList>
            <person name="de Groot N.N."/>
        </authorList>
    </citation>
    <scope>NUCLEOTIDE SEQUENCE [LARGE SCALE GENOMIC DNA]</scope>
    <source>
        <strain evidence="10 11">GAS522</strain>
    </source>
</reference>
<evidence type="ECO:0000313" key="10">
    <source>
        <dbReference type="EMBL" id="SED78308.1"/>
    </source>
</evidence>
<dbReference type="GO" id="GO:0022857">
    <property type="term" value="F:transmembrane transporter activity"/>
    <property type="evidence" value="ECO:0007669"/>
    <property type="project" value="InterPro"/>
</dbReference>
<comment type="similarity">
    <text evidence="8">Belongs to the binding-protein-dependent transport system permease family. LivHM subfamily.</text>
</comment>
<organism evidence="10 11">
    <name type="scientific">Bradyrhizobium lablabi</name>
    <dbReference type="NCBI Taxonomy" id="722472"/>
    <lineage>
        <taxon>Bacteria</taxon>
        <taxon>Pseudomonadati</taxon>
        <taxon>Pseudomonadota</taxon>
        <taxon>Alphaproteobacteria</taxon>
        <taxon>Hyphomicrobiales</taxon>
        <taxon>Nitrobacteraceae</taxon>
        <taxon>Bradyrhizobium</taxon>
    </lineage>
</organism>
<dbReference type="CDD" id="cd06582">
    <property type="entry name" value="TM_PBP1_LivH_like"/>
    <property type="match status" value="1"/>
</dbReference>
<sequence length="289" mass="30690">MDYSILLAQAALNGLVIGAMYMLMAVGFTLVFGIMRVVNFAHGEFYMLGAFAGFFTYVQWELPFVVCLAIAAVTVGILGMLIERTLIQPFRSDEMSGMIATLAISVIIQNGAVLLWGPAPRAMPDIVTGTLAIGPFSFPWSRLVVIAAAALIFVAFWLFMQRTRLGRAMRAVAQDTETALLQGIRVNYIYPLAFGLSVALAALAGALMGPVFSVSPFVGLTPMLKAFVVVILGGLGSVPGAVVGGLLLGMIESFTATIFGSLVSDILQLLLVILILLVRPAGLLGQREA</sequence>
<feature type="transmembrane region" description="Helical" evidence="9">
    <location>
        <begin position="188"/>
        <end position="212"/>
    </location>
</feature>
<dbReference type="GO" id="GO:0005886">
    <property type="term" value="C:plasma membrane"/>
    <property type="evidence" value="ECO:0007669"/>
    <property type="project" value="UniProtKB-SubCell"/>
</dbReference>
<evidence type="ECO:0000256" key="1">
    <source>
        <dbReference type="ARBA" id="ARBA00004651"/>
    </source>
</evidence>
<evidence type="ECO:0000256" key="7">
    <source>
        <dbReference type="ARBA" id="ARBA00023136"/>
    </source>
</evidence>
<dbReference type="InterPro" id="IPR001851">
    <property type="entry name" value="ABC_transp_permease"/>
</dbReference>
<feature type="transmembrane region" description="Helical" evidence="9">
    <location>
        <begin position="256"/>
        <end position="278"/>
    </location>
</feature>
<evidence type="ECO:0000256" key="4">
    <source>
        <dbReference type="ARBA" id="ARBA00022692"/>
    </source>
</evidence>
<keyword evidence="3" id="KW-1003">Cell membrane</keyword>
<proteinExistence type="inferred from homology"/>
<evidence type="ECO:0000313" key="11">
    <source>
        <dbReference type="Proteomes" id="UP000183208"/>
    </source>
</evidence>
<feature type="transmembrane region" description="Helical" evidence="9">
    <location>
        <begin position="95"/>
        <end position="119"/>
    </location>
</feature>
<dbReference type="InterPro" id="IPR052157">
    <property type="entry name" value="BCAA_transport_permease"/>
</dbReference>
<feature type="transmembrane region" description="Helical" evidence="9">
    <location>
        <begin position="139"/>
        <end position="160"/>
    </location>
</feature>
<keyword evidence="2" id="KW-0813">Transport</keyword>
<dbReference type="AlphaFoldDB" id="A0A1M7D2W0"/>